<accession>A0ABX0DSF5</accession>
<evidence type="ECO:0000313" key="4">
    <source>
        <dbReference type="Proteomes" id="UP001518140"/>
    </source>
</evidence>
<feature type="region of interest" description="Disordered" evidence="1">
    <location>
        <begin position="155"/>
        <end position="195"/>
    </location>
</feature>
<organism evidence="3 4">
    <name type="scientific">Streptomyces ureilyticus</name>
    <dbReference type="NCBI Taxonomy" id="1775131"/>
    <lineage>
        <taxon>Bacteria</taxon>
        <taxon>Bacillati</taxon>
        <taxon>Actinomycetota</taxon>
        <taxon>Actinomycetes</taxon>
        <taxon>Kitasatosporales</taxon>
        <taxon>Streptomycetaceae</taxon>
        <taxon>Streptomyces</taxon>
    </lineage>
</organism>
<protein>
    <submittedName>
        <fullName evidence="3">Uncharacterized protein</fullName>
    </submittedName>
</protein>
<feature type="region of interest" description="Disordered" evidence="1">
    <location>
        <begin position="230"/>
        <end position="251"/>
    </location>
</feature>
<name>A0ABX0DSF5_9ACTN</name>
<feature type="transmembrane region" description="Helical" evidence="2">
    <location>
        <begin position="204"/>
        <end position="221"/>
    </location>
</feature>
<proteinExistence type="predicted"/>
<evidence type="ECO:0000256" key="2">
    <source>
        <dbReference type="SAM" id="Phobius"/>
    </source>
</evidence>
<dbReference type="EMBL" id="JAAKZX010000061">
    <property type="protein sequence ID" value="NGO44407.1"/>
    <property type="molecule type" value="Genomic_DNA"/>
</dbReference>
<evidence type="ECO:0000313" key="3">
    <source>
        <dbReference type="EMBL" id="NGO44407.1"/>
    </source>
</evidence>
<comment type="caution">
    <text evidence="3">The sequence shown here is derived from an EMBL/GenBank/DDBJ whole genome shotgun (WGS) entry which is preliminary data.</text>
</comment>
<sequence length="251" mass="26487">MHPMRRVRELAAAAGALTVALALVLTGAPTAVAGGPTSVLLVSPYSGETASLYTSDAEYVRLSDLLPQRGGDLEKLQEKPPDLDSIGRGINITWMIHDVTPWRVDRVHPDVPGSRSVWIQTQLTLAPDALKPPKEVWHRAEKPDELRSLLTGLGVMSEHPAGTNPASGPQHSSDDTSAAVPPGADETPATTATAAAGADDGTDWWWAIPGLAVGAVLALVLRPFAARLPVALPPGRGRGRDTGPRQELRDV</sequence>
<keyword evidence="4" id="KW-1185">Reference proteome</keyword>
<evidence type="ECO:0000256" key="1">
    <source>
        <dbReference type="SAM" id="MobiDB-lite"/>
    </source>
</evidence>
<feature type="compositionally biased region" description="Low complexity" evidence="1">
    <location>
        <begin position="181"/>
        <end position="195"/>
    </location>
</feature>
<gene>
    <name evidence="3" type="ORF">G6048_20340</name>
</gene>
<keyword evidence="2" id="KW-0812">Transmembrane</keyword>
<keyword evidence="2" id="KW-1133">Transmembrane helix</keyword>
<reference evidence="3 4" key="1">
    <citation type="submission" date="2020-02" db="EMBL/GenBank/DDBJ databases">
        <title>Whole-genome analyses of novel actinobacteria.</title>
        <authorList>
            <person name="Sahin N."/>
            <person name="Tokatli A."/>
        </authorList>
    </citation>
    <scope>NUCLEOTIDE SEQUENCE [LARGE SCALE GENOMIC DNA]</scope>
    <source>
        <strain evidence="3 4">YC419</strain>
    </source>
</reference>
<keyword evidence="2" id="KW-0472">Membrane</keyword>
<feature type="compositionally biased region" description="Basic and acidic residues" evidence="1">
    <location>
        <begin position="238"/>
        <end position="251"/>
    </location>
</feature>
<dbReference type="Proteomes" id="UP001518140">
    <property type="component" value="Unassembled WGS sequence"/>
</dbReference>